<dbReference type="Gene3D" id="3.20.20.80">
    <property type="entry name" value="Glycosidases"/>
    <property type="match status" value="1"/>
</dbReference>
<evidence type="ECO:0000256" key="4">
    <source>
        <dbReference type="ARBA" id="ARBA00022801"/>
    </source>
</evidence>
<organism evidence="9 10">
    <name type="scientific">Shewanella sairae</name>
    <dbReference type="NCBI Taxonomy" id="190310"/>
    <lineage>
        <taxon>Bacteria</taxon>
        <taxon>Pseudomonadati</taxon>
        <taxon>Pseudomonadota</taxon>
        <taxon>Gammaproteobacteria</taxon>
        <taxon>Alteromonadales</taxon>
        <taxon>Shewanellaceae</taxon>
        <taxon>Shewanella</taxon>
    </lineage>
</organism>
<evidence type="ECO:0000313" key="10">
    <source>
        <dbReference type="Proteomes" id="UP000887104"/>
    </source>
</evidence>
<dbReference type="SUPFAM" id="SSF51445">
    <property type="entry name" value="(Trans)glycosidases"/>
    <property type="match status" value="1"/>
</dbReference>
<dbReference type="EC" id="3.2.1.52" evidence="3"/>
<keyword evidence="10" id="KW-1185">Reference proteome</keyword>
<keyword evidence="4" id="KW-0378">Hydrolase</keyword>
<dbReference type="Pfam" id="PF02838">
    <property type="entry name" value="Glyco_hydro_20b"/>
    <property type="match status" value="1"/>
</dbReference>
<dbReference type="SUPFAM" id="SSF49384">
    <property type="entry name" value="Carbohydrate-binding domain"/>
    <property type="match status" value="1"/>
</dbReference>
<dbReference type="InterPro" id="IPR025705">
    <property type="entry name" value="Beta_hexosaminidase_sua/sub"/>
</dbReference>
<comment type="catalytic activity">
    <reaction evidence="1">
        <text>Hydrolysis of terminal non-reducing N-acetyl-D-hexosamine residues in N-acetyl-beta-D-hexosaminides.</text>
        <dbReference type="EC" id="3.2.1.52"/>
    </reaction>
</comment>
<dbReference type="Gene3D" id="3.30.379.10">
    <property type="entry name" value="Chitobiase/beta-hexosaminidase domain 2-like"/>
    <property type="match status" value="1"/>
</dbReference>
<proteinExistence type="inferred from homology"/>
<dbReference type="InterPro" id="IPR017853">
    <property type="entry name" value="GH"/>
</dbReference>
<name>A0ABQ4PJQ3_9GAMM</name>
<evidence type="ECO:0000256" key="1">
    <source>
        <dbReference type="ARBA" id="ARBA00001231"/>
    </source>
</evidence>
<dbReference type="InterPro" id="IPR004866">
    <property type="entry name" value="CHB/HEX_N_dom"/>
</dbReference>
<feature type="domain" description="Chitobiase/beta-hexosaminidases N-terminal" evidence="8">
    <location>
        <begin position="33"/>
        <end position="197"/>
    </location>
</feature>
<evidence type="ECO:0000313" key="9">
    <source>
        <dbReference type="EMBL" id="GIU47851.1"/>
    </source>
</evidence>
<dbReference type="EMBL" id="BPEY01000051">
    <property type="protein sequence ID" value="GIU47851.1"/>
    <property type="molecule type" value="Genomic_DNA"/>
</dbReference>
<dbReference type="InterPro" id="IPR029018">
    <property type="entry name" value="Hex-like_dom2"/>
</dbReference>
<dbReference type="Gene3D" id="2.60.40.10">
    <property type="entry name" value="Immunoglobulins"/>
    <property type="match status" value="1"/>
</dbReference>
<evidence type="ECO:0000256" key="6">
    <source>
        <dbReference type="ARBA" id="ARBA00030512"/>
    </source>
</evidence>
<gene>
    <name evidence="9" type="primary">hexB_2</name>
    <name evidence="9" type="ORF">TUM4438_27950</name>
</gene>
<dbReference type="InterPro" id="IPR008965">
    <property type="entry name" value="CBM2/CBM3_carb-bd_dom_sf"/>
</dbReference>
<dbReference type="Proteomes" id="UP000887104">
    <property type="component" value="Unassembled WGS sequence"/>
</dbReference>
<dbReference type="SMART" id="SM01081">
    <property type="entry name" value="CHB_HEX"/>
    <property type="match status" value="1"/>
</dbReference>
<dbReference type="SUPFAM" id="SSF81296">
    <property type="entry name" value="E set domains"/>
    <property type="match status" value="1"/>
</dbReference>
<dbReference type="PANTHER" id="PTHR22600:SF57">
    <property type="entry name" value="BETA-N-ACETYLHEXOSAMINIDASE"/>
    <property type="match status" value="1"/>
</dbReference>
<evidence type="ECO:0000256" key="2">
    <source>
        <dbReference type="ARBA" id="ARBA00006285"/>
    </source>
</evidence>
<dbReference type="InterPro" id="IPR015883">
    <property type="entry name" value="Glyco_hydro_20_cat"/>
</dbReference>
<dbReference type="Pfam" id="PF03174">
    <property type="entry name" value="CHB_HEX_C"/>
    <property type="match status" value="1"/>
</dbReference>
<comment type="caution">
    <text evidence="9">The sequence shown here is derived from an EMBL/GenBank/DDBJ whole genome shotgun (WGS) entry which is preliminary data.</text>
</comment>
<dbReference type="SUPFAM" id="SSF55545">
    <property type="entry name" value="beta-N-acetylhexosaminidase-like domain"/>
    <property type="match status" value="1"/>
</dbReference>
<dbReference type="PRINTS" id="PR00738">
    <property type="entry name" value="GLHYDRLASE20"/>
</dbReference>
<dbReference type="InterPro" id="IPR012291">
    <property type="entry name" value="CBM2_carb-bd_dom_sf"/>
</dbReference>
<sequence length="867" mass="97725">MKNKTIYLSLLTTFSVSSYAEHTQAELLQSIATQLQIQHEFVDSNPKQCPNELEDCYLSKIHLQYPEDLKPKTNDWNIYFSQLTPVQVTHSSEFSITHLNGDLHRISPTSNFHGFKAGEPITIEFYSYGSQITRSEFMPNYFVHTDGLDAIVIDSTRTALDLETGLETQAYLMPFTNEQTQFKLSETDNTQWASAEQIYASTESIAENIDISTSLIPQPSSFKLISKQVIDLSQGINLTLSGLNKGAIAAAINRLEQFGFYQNDNGIAVNITVDDTLDMDDEDYLFSSQASQISIQAKTDTGAFYALTSLAGLVQLGTKSVASVEISDSPRYSFRGLHIDVARNFLSKAFLLKTIDQMAAYKLNKLHLHLADDEGWRIEIPGLPELSNVGGKRCFNAPDKCLMPQLGSDITGSSQSDGYYSVADYQDILAYAKARHIQVIPSLDMPGHSRAAIHSMEARYQKYLAKGDPETALKYRLVEPEDKTVYSSIQHYNDNTLNVCMDSTYNFIDKVIGEVQSMHSKAGMPLTTYHIGADETAGAWINSPACDILREKEAKNIAGLHTLNGYFIERVSAMLASKNIKVAGWNDGMGETRPENMPQKVQTNSWSLLFEKGHIATHKQANHRWDTIISTPEATYFDFPYQAHPKERGNHWASREISTRKVFEFMPDNLPAHAEFWFDKRNLPYISDDSQNPLAAGIRYKGVQGHLWSEMIRSDSQAEYMLFPRLLALAERAWHKADWELDYDYSGKTYDRNSDYFDAQAQQQRELDWQRFASVLAGKELAKLALADVFYRIPTVGAKIDNGYLKVKTPFPFIAIEYQQKTDESVKDKNATEGKWLPFKPNTKVSGEVKVRAISADGVRKGRTLNL</sequence>
<dbReference type="PANTHER" id="PTHR22600">
    <property type="entry name" value="BETA-HEXOSAMINIDASE"/>
    <property type="match status" value="1"/>
</dbReference>
<dbReference type="InterPro" id="IPR014756">
    <property type="entry name" value="Ig_E-set"/>
</dbReference>
<evidence type="ECO:0000256" key="5">
    <source>
        <dbReference type="ARBA" id="ARBA00023295"/>
    </source>
</evidence>
<dbReference type="InterPro" id="IPR013783">
    <property type="entry name" value="Ig-like_fold"/>
</dbReference>
<evidence type="ECO:0000259" key="8">
    <source>
        <dbReference type="SMART" id="SM01081"/>
    </source>
</evidence>
<evidence type="ECO:0000256" key="7">
    <source>
        <dbReference type="ARBA" id="ARBA00033000"/>
    </source>
</evidence>
<protein>
    <recommendedName>
        <fullName evidence="3">beta-N-acetylhexosaminidase</fullName>
        <ecNumber evidence="3">3.2.1.52</ecNumber>
    </recommendedName>
    <alternativeName>
        <fullName evidence="6">Beta-N-acetylhexosaminidase</fullName>
    </alternativeName>
    <alternativeName>
        <fullName evidence="7">N-acetyl-beta-glucosaminidase</fullName>
    </alternativeName>
</protein>
<comment type="similarity">
    <text evidence="2">Belongs to the glycosyl hydrolase 20 family.</text>
</comment>
<keyword evidence="5" id="KW-0326">Glycosidase</keyword>
<accession>A0ABQ4PJQ3</accession>
<dbReference type="Gene3D" id="2.60.40.290">
    <property type="match status" value="1"/>
</dbReference>
<dbReference type="Pfam" id="PF00728">
    <property type="entry name" value="Glyco_hydro_20"/>
    <property type="match status" value="1"/>
</dbReference>
<dbReference type="CDD" id="cd02847">
    <property type="entry name" value="E_set_Chitobiase_C"/>
    <property type="match status" value="1"/>
</dbReference>
<dbReference type="Pfam" id="PF03173">
    <property type="entry name" value="CHB_HEX"/>
    <property type="match status" value="1"/>
</dbReference>
<dbReference type="InterPro" id="IPR004867">
    <property type="entry name" value="CHB_C_dom"/>
</dbReference>
<evidence type="ECO:0000256" key="3">
    <source>
        <dbReference type="ARBA" id="ARBA00012663"/>
    </source>
</evidence>
<dbReference type="RefSeq" id="WP_220781780.1">
    <property type="nucleotide sequence ID" value="NZ_BPEY01000051.1"/>
</dbReference>
<reference evidence="9" key="1">
    <citation type="submission" date="2021-05" db="EMBL/GenBank/DDBJ databases">
        <title>Molecular characterization for Shewanella algae harboring chromosomal blaOXA-55-like strains isolated from clinical and environment sample.</title>
        <authorList>
            <person name="Ohama Y."/>
            <person name="Aoki K."/>
            <person name="Harada S."/>
            <person name="Moriya K."/>
            <person name="Ishii Y."/>
            <person name="Tateda K."/>
        </authorList>
    </citation>
    <scope>NUCLEOTIDE SEQUENCE</scope>
    <source>
        <strain evidence="9">JCM 11563</strain>
    </source>
</reference>
<dbReference type="InterPro" id="IPR015882">
    <property type="entry name" value="HEX_bac_N"/>
</dbReference>